<dbReference type="Pfam" id="PF07496">
    <property type="entry name" value="zf-CW"/>
    <property type="match status" value="1"/>
</dbReference>
<feature type="compositionally biased region" description="Polar residues" evidence="9">
    <location>
        <begin position="375"/>
        <end position="384"/>
    </location>
</feature>
<feature type="region of interest" description="Disordered" evidence="9">
    <location>
        <begin position="363"/>
        <end position="384"/>
    </location>
</feature>
<keyword evidence="13" id="KW-1185">Reference proteome</keyword>
<name>A0A8J5L1W9_ZINOF</name>
<dbReference type="GO" id="GO:0003677">
    <property type="term" value="F:DNA binding"/>
    <property type="evidence" value="ECO:0007669"/>
    <property type="project" value="UniProtKB-KW"/>
</dbReference>
<dbReference type="FunFam" id="3.30.890.10:FF:000012">
    <property type="entry name" value="Methyl-CpG-binding domain-containing protein 1"/>
    <property type="match status" value="1"/>
</dbReference>
<sequence>MEVSGRKRLGFGGGLVLADRGYDQRFWQRDGGKQGFGRAEVFAEKSFWWRDGGEQRFSPRRFSSRGEIDGGEKVLKVSTNMQSHLEDTSLRHRSPEFSDRGKKRSLHMIDGDPMYSGNPSIEGHSKELVLYDPGTSGMSNDTPAVTNHIENYTPTFRNFLAPNPSNRTYSAIGTFTVQCASCFKWRIIPTKEKYEQIREKILEEYFVCEHAREWRPSIRCEDPEDISQDGSRVWAIDKPNIAQPPSGWERLLRIRGEGGTKFADVYYTAPSGKKLRSMVEVQRYLLEHPEYARQGVTLSQFSFQAPRPLQENYVRKRPIRFMNPSDGSDLLLQRPLEVEEVIPLSCAAPSHKEQLVGAQASPNIFPEKTIPSPPNESTTTAMPPSEQMKLNNELTSNAPFNPLFWPAAHTHKESLVGAPALPNAASEKSVSYPNDMRPLADLPPSEQVKLTNEHPARASSFNPFSWATLPANKELNLGGAPVSSLNESILPTSMSPEEMKLKDGHPTNPSFNPFSWVDLPTYKEQAIGGPASRSTTPEELVCSPPNESTLPASMPPPEQMKLKDKRPADASPCEL</sequence>
<evidence type="ECO:0008006" key="14">
    <source>
        <dbReference type="Google" id="ProtNLM"/>
    </source>
</evidence>
<dbReference type="PANTHER" id="PTHR12396">
    <property type="entry name" value="METHYL-CPG BINDING PROTEIN, MBD"/>
    <property type="match status" value="1"/>
</dbReference>
<comment type="subcellular location">
    <subcellularLocation>
        <location evidence="1">Nucleus</location>
    </subcellularLocation>
</comment>
<organism evidence="12 13">
    <name type="scientific">Zingiber officinale</name>
    <name type="common">Ginger</name>
    <name type="synonym">Amomum zingiber</name>
    <dbReference type="NCBI Taxonomy" id="94328"/>
    <lineage>
        <taxon>Eukaryota</taxon>
        <taxon>Viridiplantae</taxon>
        <taxon>Streptophyta</taxon>
        <taxon>Embryophyta</taxon>
        <taxon>Tracheophyta</taxon>
        <taxon>Spermatophyta</taxon>
        <taxon>Magnoliopsida</taxon>
        <taxon>Liliopsida</taxon>
        <taxon>Zingiberales</taxon>
        <taxon>Zingiberaceae</taxon>
        <taxon>Zingiber</taxon>
    </lineage>
</organism>
<accession>A0A8J5L1W9</accession>
<dbReference type="PROSITE" id="PS51050">
    <property type="entry name" value="ZF_CW"/>
    <property type="match status" value="1"/>
</dbReference>
<dbReference type="SUPFAM" id="SSF54171">
    <property type="entry name" value="DNA-binding domain"/>
    <property type="match status" value="1"/>
</dbReference>
<keyword evidence="2" id="KW-0479">Metal-binding</keyword>
<dbReference type="Pfam" id="PF01429">
    <property type="entry name" value="MBD"/>
    <property type="match status" value="1"/>
</dbReference>
<evidence type="ECO:0000259" key="10">
    <source>
        <dbReference type="PROSITE" id="PS50982"/>
    </source>
</evidence>
<evidence type="ECO:0000256" key="8">
    <source>
        <dbReference type="ARBA" id="ARBA00023242"/>
    </source>
</evidence>
<keyword evidence="5" id="KW-0805">Transcription regulation</keyword>
<keyword evidence="8" id="KW-0539">Nucleus</keyword>
<evidence type="ECO:0000256" key="5">
    <source>
        <dbReference type="ARBA" id="ARBA00023015"/>
    </source>
</evidence>
<dbReference type="InterPro" id="IPR001739">
    <property type="entry name" value="Methyl_CpG_DNA-bd"/>
</dbReference>
<evidence type="ECO:0000259" key="11">
    <source>
        <dbReference type="PROSITE" id="PS51050"/>
    </source>
</evidence>
<evidence type="ECO:0000256" key="9">
    <source>
        <dbReference type="SAM" id="MobiDB-lite"/>
    </source>
</evidence>
<reference evidence="12 13" key="1">
    <citation type="submission" date="2020-08" db="EMBL/GenBank/DDBJ databases">
        <title>Plant Genome Project.</title>
        <authorList>
            <person name="Zhang R.-G."/>
        </authorList>
    </citation>
    <scope>NUCLEOTIDE SEQUENCE [LARGE SCALE GENOMIC DNA]</scope>
    <source>
        <tissue evidence="12">Rhizome</tissue>
    </source>
</reference>
<evidence type="ECO:0000256" key="3">
    <source>
        <dbReference type="ARBA" id="ARBA00022771"/>
    </source>
</evidence>
<dbReference type="Gene3D" id="3.30.890.10">
    <property type="entry name" value="Methyl-cpg-binding Protein 2, Chain A"/>
    <property type="match status" value="1"/>
</dbReference>
<feature type="domain" description="MBD" evidence="10">
    <location>
        <begin position="234"/>
        <end position="308"/>
    </location>
</feature>
<gene>
    <name evidence="12" type="ORF">ZIOFF_041964</name>
</gene>
<evidence type="ECO:0000256" key="7">
    <source>
        <dbReference type="ARBA" id="ARBA00023163"/>
    </source>
</evidence>
<proteinExistence type="predicted"/>
<evidence type="ECO:0000256" key="4">
    <source>
        <dbReference type="ARBA" id="ARBA00022833"/>
    </source>
</evidence>
<feature type="domain" description="CW-type" evidence="11">
    <location>
        <begin position="169"/>
        <end position="228"/>
    </location>
</feature>
<dbReference type="PANTHER" id="PTHR12396:SF0">
    <property type="entry name" value="METHYL-CPG BINDING DOMAIN PROTEIN-LIKE, ISOFORM C"/>
    <property type="match status" value="1"/>
</dbReference>
<dbReference type="Proteomes" id="UP000734854">
    <property type="component" value="Unassembled WGS sequence"/>
</dbReference>
<feature type="compositionally biased region" description="Basic and acidic residues" evidence="9">
    <location>
        <begin position="84"/>
        <end position="100"/>
    </location>
</feature>
<protein>
    <recommendedName>
        <fullName evidence="14">Methyl-CpG-binding domain-containing protein 2</fullName>
    </recommendedName>
</protein>
<keyword evidence="6" id="KW-0238">DNA-binding</keyword>
<dbReference type="PROSITE" id="PS50982">
    <property type="entry name" value="MBD"/>
    <property type="match status" value="1"/>
</dbReference>
<evidence type="ECO:0000256" key="6">
    <source>
        <dbReference type="ARBA" id="ARBA00023125"/>
    </source>
</evidence>
<dbReference type="GO" id="GO:0000118">
    <property type="term" value="C:histone deacetylase complex"/>
    <property type="evidence" value="ECO:0007669"/>
    <property type="project" value="UniProtKB-ARBA"/>
</dbReference>
<keyword evidence="7" id="KW-0804">Transcription</keyword>
<evidence type="ECO:0000313" key="13">
    <source>
        <dbReference type="Proteomes" id="UP000734854"/>
    </source>
</evidence>
<dbReference type="CDD" id="cd01396">
    <property type="entry name" value="MeCP2_MBD"/>
    <property type="match status" value="1"/>
</dbReference>
<evidence type="ECO:0000313" key="12">
    <source>
        <dbReference type="EMBL" id="KAG6502077.1"/>
    </source>
</evidence>
<dbReference type="EMBL" id="JACMSC010000011">
    <property type="protein sequence ID" value="KAG6502077.1"/>
    <property type="molecule type" value="Genomic_DNA"/>
</dbReference>
<dbReference type="Gene3D" id="3.30.40.100">
    <property type="match status" value="1"/>
</dbReference>
<comment type="caution">
    <text evidence="12">The sequence shown here is derived from an EMBL/GenBank/DDBJ whole genome shotgun (WGS) entry which is preliminary data.</text>
</comment>
<dbReference type="InterPro" id="IPR016177">
    <property type="entry name" value="DNA-bd_dom_sf"/>
</dbReference>
<keyword evidence="3" id="KW-0863">Zinc-finger</keyword>
<dbReference type="AlphaFoldDB" id="A0A8J5L1W9"/>
<dbReference type="GO" id="GO:0008270">
    <property type="term" value="F:zinc ion binding"/>
    <property type="evidence" value="ECO:0007669"/>
    <property type="project" value="UniProtKB-KW"/>
</dbReference>
<feature type="region of interest" description="Disordered" evidence="9">
    <location>
        <begin position="83"/>
        <end position="118"/>
    </location>
</feature>
<feature type="region of interest" description="Disordered" evidence="9">
    <location>
        <begin position="525"/>
        <end position="575"/>
    </location>
</feature>
<dbReference type="SMART" id="SM00391">
    <property type="entry name" value="MBD"/>
    <property type="match status" value="1"/>
</dbReference>
<evidence type="ECO:0000256" key="2">
    <source>
        <dbReference type="ARBA" id="ARBA00022723"/>
    </source>
</evidence>
<evidence type="ECO:0000256" key="1">
    <source>
        <dbReference type="ARBA" id="ARBA00004123"/>
    </source>
</evidence>
<keyword evidence="4" id="KW-0862">Zinc</keyword>
<dbReference type="InterPro" id="IPR011124">
    <property type="entry name" value="Znf_CW"/>
</dbReference>